<evidence type="ECO:0000313" key="3">
    <source>
        <dbReference type="Proteomes" id="UP000187406"/>
    </source>
</evidence>
<sequence length="112" mass="12443">MSLPFPSSSKVRISPSREGASLFARDLEVNVIPHHPRPRHDLFVVSSSEIEDEEDCIALTSVMARTKNVAKTSRDHMREQVGPSRGSVARDAPLNKIPLIFVKDPKSRLTVV</sequence>
<accession>A0A1Q3CH12</accession>
<organism evidence="2 3">
    <name type="scientific">Cephalotus follicularis</name>
    <name type="common">Albany pitcher plant</name>
    <dbReference type="NCBI Taxonomy" id="3775"/>
    <lineage>
        <taxon>Eukaryota</taxon>
        <taxon>Viridiplantae</taxon>
        <taxon>Streptophyta</taxon>
        <taxon>Embryophyta</taxon>
        <taxon>Tracheophyta</taxon>
        <taxon>Spermatophyta</taxon>
        <taxon>Magnoliopsida</taxon>
        <taxon>eudicotyledons</taxon>
        <taxon>Gunneridae</taxon>
        <taxon>Pentapetalae</taxon>
        <taxon>rosids</taxon>
        <taxon>fabids</taxon>
        <taxon>Oxalidales</taxon>
        <taxon>Cephalotaceae</taxon>
        <taxon>Cephalotus</taxon>
    </lineage>
</organism>
<protein>
    <submittedName>
        <fullName evidence="2">Uncharacterized protein</fullName>
    </submittedName>
</protein>
<gene>
    <name evidence="2" type="ORF">CFOL_v3_22848</name>
</gene>
<evidence type="ECO:0000313" key="2">
    <source>
        <dbReference type="EMBL" id="GAV79383.1"/>
    </source>
</evidence>
<evidence type="ECO:0000256" key="1">
    <source>
        <dbReference type="SAM" id="MobiDB-lite"/>
    </source>
</evidence>
<dbReference type="InParanoid" id="A0A1Q3CH12"/>
<dbReference type="Proteomes" id="UP000187406">
    <property type="component" value="Unassembled WGS sequence"/>
</dbReference>
<name>A0A1Q3CH12_CEPFO</name>
<dbReference type="EMBL" id="BDDD01001971">
    <property type="protein sequence ID" value="GAV79383.1"/>
    <property type="molecule type" value="Genomic_DNA"/>
</dbReference>
<feature type="region of interest" description="Disordered" evidence="1">
    <location>
        <begin position="69"/>
        <end position="89"/>
    </location>
</feature>
<comment type="caution">
    <text evidence="2">The sequence shown here is derived from an EMBL/GenBank/DDBJ whole genome shotgun (WGS) entry which is preliminary data.</text>
</comment>
<keyword evidence="3" id="KW-1185">Reference proteome</keyword>
<reference evidence="3" key="1">
    <citation type="submission" date="2016-04" db="EMBL/GenBank/DDBJ databases">
        <title>Cephalotus genome sequencing.</title>
        <authorList>
            <person name="Fukushima K."/>
            <person name="Hasebe M."/>
            <person name="Fang X."/>
        </authorList>
    </citation>
    <scope>NUCLEOTIDE SEQUENCE [LARGE SCALE GENOMIC DNA]</scope>
    <source>
        <strain evidence="3">cv. St1</strain>
    </source>
</reference>
<proteinExistence type="predicted"/>
<dbReference type="AlphaFoldDB" id="A0A1Q3CH12"/>